<gene>
    <name evidence="3" type="ORF">SCA03_02040</name>
</gene>
<proteinExistence type="predicted"/>
<evidence type="ECO:0000313" key="4">
    <source>
        <dbReference type="Proteomes" id="UP000319210"/>
    </source>
</evidence>
<organism evidence="3 4">
    <name type="scientific">Streptomyces cacaoi</name>
    <dbReference type="NCBI Taxonomy" id="1898"/>
    <lineage>
        <taxon>Bacteria</taxon>
        <taxon>Bacillati</taxon>
        <taxon>Actinomycetota</taxon>
        <taxon>Actinomycetes</taxon>
        <taxon>Kitasatosporales</taxon>
        <taxon>Streptomycetaceae</taxon>
        <taxon>Streptomyces</taxon>
    </lineage>
</organism>
<dbReference type="InterPro" id="IPR011990">
    <property type="entry name" value="TPR-like_helical_dom_sf"/>
</dbReference>
<comment type="caution">
    <text evidence="3">The sequence shown here is derived from an EMBL/GenBank/DDBJ whole genome shotgun (WGS) entry which is preliminary data.</text>
</comment>
<dbReference type="EMBL" id="BJMM01000002">
    <property type="protein sequence ID" value="GEB47653.1"/>
    <property type="molecule type" value="Genomic_DNA"/>
</dbReference>
<dbReference type="AlphaFoldDB" id="A0A4Y3QSM6"/>
<protein>
    <submittedName>
        <fullName evidence="3">Uncharacterized protein</fullName>
    </submittedName>
</protein>
<feature type="coiled-coil region" evidence="1">
    <location>
        <begin position="560"/>
        <end position="587"/>
    </location>
</feature>
<dbReference type="InterPro" id="IPR027417">
    <property type="entry name" value="P-loop_NTPase"/>
</dbReference>
<feature type="region of interest" description="Disordered" evidence="2">
    <location>
        <begin position="31"/>
        <end position="53"/>
    </location>
</feature>
<accession>A0A4Y3QSM6</accession>
<evidence type="ECO:0000313" key="3">
    <source>
        <dbReference type="EMBL" id="GEB47653.1"/>
    </source>
</evidence>
<reference evidence="3 4" key="1">
    <citation type="submission" date="2019-06" db="EMBL/GenBank/DDBJ databases">
        <title>Whole genome shotgun sequence of Streptomyces cacaoi subsp. cacaoi NBRC 12748.</title>
        <authorList>
            <person name="Hosoyama A."/>
            <person name="Uohara A."/>
            <person name="Ohji S."/>
            <person name="Ichikawa N."/>
        </authorList>
    </citation>
    <scope>NUCLEOTIDE SEQUENCE [LARGE SCALE GENOMIC DNA]</scope>
    <source>
        <strain evidence="3 4">NBRC 12748</strain>
    </source>
</reference>
<dbReference type="Pfam" id="PF13424">
    <property type="entry name" value="TPR_12"/>
    <property type="match status" value="1"/>
</dbReference>
<keyword evidence="1" id="KW-0175">Coiled coil</keyword>
<dbReference type="Gene3D" id="3.40.50.300">
    <property type="entry name" value="P-loop containing nucleotide triphosphate hydrolases"/>
    <property type="match status" value="1"/>
</dbReference>
<evidence type="ECO:0000256" key="1">
    <source>
        <dbReference type="SAM" id="Coils"/>
    </source>
</evidence>
<dbReference type="RefSeq" id="WP_230988426.1">
    <property type="nucleotide sequence ID" value="NZ_BJMM01000002.1"/>
</dbReference>
<name>A0A4Y3QSM6_STRCI</name>
<dbReference type="Proteomes" id="UP000319210">
    <property type="component" value="Unassembled WGS sequence"/>
</dbReference>
<dbReference type="Gene3D" id="1.25.40.10">
    <property type="entry name" value="Tetratricopeptide repeat domain"/>
    <property type="match status" value="2"/>
</dbReference>
<dbReference type="PANTHER" id="PTHR47691">
    <property type="entry name" value="REGULATOR-RELATED"/>
    <property type="match status" value="1"/>
</dbReference>
<dbReference type="SUPFAM" id="SSF48452">
    <property type="entry name" value="TPR-like"/>
    <property type="match status" value="2"/>
</dbReference>
<dbReference type="SMART" id="SM00028">
    <property type="entry name" value="TPR"/>
    <property type="match status" value="4"/>
</dbReference>
<feature type="region of interest" description="Disordered" evidence="2">
    <location>
        <begin position="1"/>
        <end position="20"/>
    </location>
</feature>
<dbReference type="InterPro" id="IPR019734">
    <property type="entry name" value="TPR_rpt"/>
</dbReference>
<dbReference type="GO" id="GO:0043531">
    <property type="term" value="F:ADP binding"/>
    <property type="evidence" value="ECO:0007669"/>
    <property type="project" value="InterPro"/>
</dbReference>
<evidence type="ECO:0000256" key="2">
    <source>
        <dbReference type="SAM" id="MobiDB-lite"/>
    </source>
</evidence>
<sequence length="804" mass="86558">MSGEQGHGQEPGSSHAELSGTSRDVVQAGHVDGGIHFHGGSRAPGHGAARPRQLPHDTRHFVNRTAELGQLDDLLGPGRDTPSAEASVCVVAGTPGAGKTSLALRWAHRARDRFPDGQLYINLHGYDPQEPVTAQQALHGFLLGLGVPSGSVPSGAEEAAGLYRSLLAGRRLLVVLDNAATESQVRPLLPGSPGCPVLVTSRGRLSGLAVRDGAQRITLGVLPEGEAVSLLRAVTAGYRTEESPEHWAELAGLCARLPLALRVAAERAATHPHTSLHELVADLRDESALWNALSTGDDAEAEAVRTVFAWSYRALPPEAARLFRLLGLHPGPEFATGAAAALAEDTERHVRQTLDVLVGAHLLEQKGPDRYGFHDLLRAYATDLAREEEEPEHCSAALRRLLDWYLHTALAARELLSPGREPVGAGPPADGVTPVSFSDYDAAVGWVEREQANFPPVVRAAERSGCDRHARLLAEVLFDARAPSAPKTEWIGVAEAGLSSSRRAGDRSGEATLLHYLGFAHRSLNALDRSIACHEQALAIRRELGDRWGETDVLNALGLVHLERRQLDRAEARFDEAMQLFRQLGDQQSVDLTLSNRAGARHDAGRTREAADDMEQALAGHRAHGDKAYLGDALCATSLIRLELGDHEAAHALASEAVDLALELRDHTLEGYWLLALGAAQRAEGEHAGALASYHRSALLHRRLGNRNREALAWRGTGETYTAMHRTDDAVDFLRRAAAVHAELGDSWNEALALAAWAAAREQDDGRPDGTTAGELRQRAVSLLSAFTDGRAVRLRGRLTRGRT</sequence>
<dbReference type="PANTHER" id="PTHR47691:SF3">
    <property type="entry name" value="HTH-TYPE TRANSCRIPTIONAL REGULATOR RV0890C-RELATED"/>
    <property type="match status" value="1"/>
</dbReference>
<dbReference type="SUPFAM" id="SSF52540">
    <property type="entry name" value="P-loop containing nucleoside triphosphate hydrolases"/>
    <property type="match status" value="1"/>
</dbReference>
<keyword evidence="4" id="KW-1185">Reference proteome</keyword>
<dbReference type="PRINTS" id="PR00364">
    <property type="entry name" value="DISEASERSIST"/>
</dbReference>